<dbReference type="Pfam" id="PF25156">
    <property type="entry name" value="PNGase_A_C"/>
    <property type="match status" value="1"/>
</dbReference>
<accession>A0A843VS81</accession>
<evidence type="ECO:0000313" key="5">
    <source>
        <dbReference type="Proteomes" id="UP000652761"/>
    </source>
</evidence>
<feature type="chain" id="PRO_5032289950" description="Peptide N-acetyl-beta-D-glucosaminyl asparaginase amidase A N-terminal domain-containing protein" evidence="2">
    <location>
        <begin position="27"/>
        <end position="614"/>
    </location>
</feature>
<sequence>MAGRCNSPTTVLLSLFLVLATPSSTATPLHRARLTTWEDPPPPPGFLPSSATAQPAATSPTTFFEVARPIPLPHDKPCSLVLLQHDFAYTYSKPPVTAPYSPPSHCRRGHRPPTKVVLEWKAACRGRQFDRIFGVWLGGVELLRSCTAEPRATGIVWTVEKDVTRYASLFSRNQTLSVYLGNLVDQTYTGVYHVNISLHFYYGRERGGRALLDRHPGFGGAPADLVLPISRDLPLNDGQWFLVENSTGVRSKEVAIPRNAYRAVLEVFVSFHSSDEFWYSNPPNDYISANNLTGTPGNGPFREVTVTIDDDLVGAVWPFTVIYTGGVNPLLWRPITGIGSFDLPSYDIEVTPFLGKLLDGKPHNFGFAVTDALSVWFIDANLHLWLDNKSPQTSGGLIKYEAPEFKTSQVSKFEGLDGDFVTSASRRISSTGWVMSSHGKITTHFFQVFDYKNLIEMRDNGSVQVVNQTIDSTTGVYAKSPGSILYSDETFRNFPLYLYTGTADQTNESYSLVANISYGFNEKRFAGERFGFSVSSLTNSQEGEGKMVVKGHLVVGGIGKTHQMYRYESTEGCYFRNVSSSNYTVLFDESGKNEDLNGFGIVDACMMKSLQQFM</sequence>
<protein>
    <recommendedName>
        <fullName evidence="3">Peptide N-acetyl-beta-D-glucosaminyl asparaginase amidase A N-terminal domain-containing protein</fullName>
    </recommendedName>
</protein>
<evidence type="ECO:0000313" key="4">
    <source>
        <dbReference type="EMBL" id="MQL95043.1"/>
    </source>
</evidence>
<reference evidence="4" key="1">
    <citation type="submission" date="2017-07" db="EMBL/GenBank/DDBJ databases">
        <title>Taro Niue Genome Assembly and Annotation.</title>
        <authorList>
            <person name="Atibalentja N."/>
            <person name="Keating K."/>
            <person name="Fields C.J."/>
        </authorList>
    </citation>
    <scope>NUCLEOTIDE SEQUENCE</scope>
    <source>
        <strain evidence="4">Niue_2</strain>
        <tissue evidence="4">Leaf</tissue>
    </source>
</reference>
<gene>
    <name evidence="4" type="ORF">Taro_027707</name>
</gene>
<dbReference type="PANTHER" id="PTHR31104">
    <property type="entry name" value="PEPTIDE-N4-(N-ACETYL-BETA-GLUCOSAMINYL)ASPARAGINE AMIDASE A PROTEIN"/>
    <property type="match status" value="1"/>
</dbReference>
<dbReference type="AlphaFoldDB" id="A0A843VS81"/>
<feature type="signal peptide" evidence="2">
    <location>
        <begin position="1"/>
        <end position="26"/>
    </location>
</feature>
<dbReference type="InterPro" id="IPR021102">
    <property type="entry name" value="PNGase_A"/>
</dbReference>
<name>A0A843VS81_COLES</name>
<dbReference type="Proteomes" id="UP000652761">
    <property type="component" value="Unassembled WGS sequence"/>
</dbReference>
<dbReference type="EMBL" id="NMUH01001745">
    <property type="protein sequence ID" value="MQL95043.1"/>
    <property type="molecule type" value="Genomic_DNA"/>
</dbReference>
<organism evidence="4 5">
    <name type="scientific">Colocasia esculenta</name>
    <name type="common">Wild taro</name>
    <name type="synonym">Arum esculentum</name>
    <dbReference type="NCBI Taxonomy" id="4460"/>
    <lineage>
        <taxon>Eukaryota</taxon>
        <taxon>Viridiplantae</taxon>
        <taxon>Streptophyta</taxon>
        <taxon>Embryophyta</taxon>
        <taxon>Tracheophyta</taxon>
        <taxon>Spermatophyta</taxon>
        <taxon>Magnoliopsida</taxon>
        <taxon>Liliopsida</taxon>
        <taxon>Araceae</taxon>
        <taxon>Aroideae</taxon>
        <taxon>Colocasieae</taxon>
        <taxon>Colocasia</taxon>
    </lineage>
</organism>
<keyword evidence="2" id="KW-0732">Signal</keyword>
<evidence type="ECO:0000256" key="1">
    <source>
        <dbReference type="SAM" id="MobiDB-lite"/>
    </source>
</evidence>
<dbReference type="Pfam" id="PF12222">
    <property type="entry name" value="PNGaseA"/>
    <property type="match status" value="1"/>
</dbReference>
<proteinExistence type="predicted"/>
<feature type="domain" description="Peptide N-acetyl-beta-D-glucosaminyl asparaginase amidase A N-terminal" evidence="3">
    <location>
        <begin position="76"/>
        <end position="402"/>
    </location>
</feature>
<dbReference type="InterPro" id="IPR056948">
    <property type="entry name" value="PNGaseA_N"/>
</dbReference>
<keyword evidence="5" id="KW-1185">Reference proteome</keyword>
<comment type="caution">
    <text evidence="4">The sequence shown here is derived from an EMBL/GenBank/DDBJ whole genome shotgun (WGS) entry which is preliminary data.</text>
</comment>
<dbReference type="OrthoDB" id="339900at2759"/>
<feature type="region of interest" description="Disordered" evidence="1">
    <location>
        <begin position="34"/>
        <end position="55"/>
    </location>
</feature>
<evidence type="ECO:0000256" key="2">
    <source>
        <dbReference type="SAM" id="SignalP"/>
    </source>
</evidence>
<evidence type="ECO:0000259" key="3">
    <source>
        <dbReference type="Pfam" id="PF12222"/>
    </source>
</evidence>